<evidence type="ECO:0000313" key="2">
    <source>
        <dbReference type="Proteomes" id="UP000321436"/>
    </source>
</evidence>
<dbReference type="RefSeq" id="WP_146865514.1">
    <property type="nucleotide sequence ID" value="NZ_BKAU01000005.1"/>
</dbReference>
<dbReference type="AlphaFoldDB" id="A0A512RPQ4"/>
<reference evidence="1 2" key="1">
    <citation type="submission" date="2019-07" db="EMBL/GenBank/DDBJ databases">
        <title>Whole genome shotgun sequence of Chitinophaga cymbidii NBRC 109752.</title>
        <authorList>
            <person name="Hosoyama A."/>
            <person name="Uohara A."/>
            <person name="Ohji S."/>
            <person name="Ichikawa N."/>
        </authorList>
    </citation>
    <scope>NUCLEOTIDE SEQUENCE [LARGE SCALE GENOMIC DNA]</scope>
    <source>
        <strain evidence="1 2">NBRC 109752</strain>
    </source>
</reference>
<dbReference type="Proteomes" id="UP000321436">
    <property type="component" value="Unassembled WGS sequence"/>
</dbReference>
<proteinExistence type="predicted"/>
<keyword evidence="2" id="KW-1185">Reference proteome</keyword>
<organism evidence="1 2">
    <name type="scientific">Chitinophaga cymbidii</name>
    <dbReference type="NCBI Taxonomy" id="1096750"/>
    <lineage>
        <taxon>Bacteria</taxon>
        <taxon>Pseudomonadati</taxon>
        <taxon>Bacteroidota</taxon>
        <taxon>Chitinophagia</taxon>
        <taxon>Chitinophagales</taxon>
        <taxon>Chitinophagaceae</taxon>
        <taxon>Chitinophaga</taxon>
    </lineage>
</organism>
<gene>
    <name evidence="1" type="ORF">CCY01nite_39430</name>
</gene>
<name>A0A512RPQ4_9BACT</name>
<sequence length="154" mass="17712">MYFEARVHLIRNITSRKEAAILIKEQKSHWYEALAWQGNTHVFLCVADGHIDNMFLEIAVLRQEPDGSFWQVESITAGWIETAEELEHYFMEAEQANPFKKVQLIVEVPKDHEFVRFICGCCGNIFQGNVKKQLAFNQDAGYGFCDRCAATSFS</sequence>
<evidence type="ECO:0000313" key="1">
    <source>
        <dbReference type="EMBL" id="GEP97683.1"/>
    </source>
</evidence>
<comment type="caution">
    <text evidence="1">The sequence shown here is derived from an EMBL/GenBank/DDBJ whole genome shotgun (WGS) entry which is preliminary data.</text>
</comment>
<dbReference type="OrthoDB" id="1494534at2"/>
<dbReference type="EMBL" id="BKAU01000005">
    <property type="protein sequence ID" value="GEP97683.1"/>
    <property type="molecule type" value="Genomic_DNA"/>
</dbReference>
<accession>A0A512RPQ4</accession>
<protein>
    <submittedName>
        <fullName evidence="1">Uncharacterized protein</fullName>
    </submittedName>
</protein>